<dbReference type="EMBL" id="BSOH01000037">
    <property type="protein sequence ID" value="GLR19886.1"/>
    <property type="molecule type" value="Genomic_DNA"/>
</dbReference>
<accession>A0AA37WFE5</accession>
<keyword evidence="1" id="KW-0812">Transmembrane</keyword>
<dbReference type="Pfam" id="PF12770">
    <property type="entry name" value="CHAT"/>
    <property type="match status" value="1"/>
</dbReference>
<dbReference type="InterPro" id="IPR024983">
    <property type="entry name" value="CHAT_dom"/>
</dbReference>
<evidence type="ECO:0000313" key="4">
    <source>
        <dbReference type="Proteomes" id="UP001156666"/>
    </source>
</evidence>
<dbReference type="PANTHER" id="PTHR10098">
    <property type="entry name" value="RAPSYN-RELATED"/>
    <property type="match status" value="1"/>
</dbReference>
<evidence type="ECO:0000256" key="1">
    <source>
        <dbReference type="SAM" id="Phobius"/>
    </source>
</evidence>
<dbReference type="SUPFAM" id="SSF48452">
    <property type="entry name" value="TPR-like"/>
    <property type="match status" value="1"/>
</dbReference>
<gene>
    <name evidence="3" type="ORF">GCM10007940_45020</name>
</gene>
<keyword evidence="1" id="KW-0472">Membrane</keyword>
<evidence type="ECO:0000313" key="3">
    <source>
        <dbReference type="EMBL" id="GLR19886.1"/>
    </source>
</evidence>
<organism evidence="3 4">
    <name type="scientific">Portibacter lacus</name>
    <dbReference type="NCBI Taxonomy" id="1099794"/>
    <lineage>
        <taxon>Bacteria</taxon>
        <taxon>Pseudomonadati</taxon>
        <taxon>Bacteroidota</taxon>
        <taxon>Saprospiria</taxon>
        <taxon>Saprospirales</taxon>
        <taxon>Haliscomenobacteraceae</taxon>
        <taxon>Portibacter</taxon>
    </lineage>
</organism>
<dbReference type="PANTHER" id="PTHR10098:SF108">
    <property type="entry name" value="TETRATRICOPEPTIDE REPEAT PROTEIN 28"/>
    <property type="match status" value="1"/>
</dbReference>
<dbReference type="InterPro" id="IPR011990">
    <property type="entry name" value="TPR-like_helical_dom_sf"/>
</dbReference>
<feature type="domain" description="CHAT" evidence="2">
    <location>
        <begin position="719"/>
        <end position="991"/>
    </location>
</feature>
<dbReference type="Gene3D" id="1.25.40.10">
    <property type="entry name" value="Tetratricopeptide repeat domain"/>
    <property type="match status" value="1"/>
</dbReference>
<sequence>MNIHLYFKELLNNYKNRGNLIASIFFEMRYLVKFILFNLILGFWLPNSYGQKSEFAAISDSLLYQKDLNGALKILSLSIEKSNKIDLRKKYLTSISEYQRNFNAEQFPITKSIIDTILNEENLAPIAKQVYLYHFMSSFSRRVLTNEERILYCDQGLMLTKESIPIDTMFLIHFMYEKAISRSVDLEYQEAIEEMKTLESLCNSFSDTDPNMLPKIYYRLAILHRKIEASFVGKGYEYLEKAEQSFLALDRPDTFALAMVYGLLSDVAWDFRDYEKGLSYVRKYKTLNAKIDLDRYMDPTEQIENKYHLLYKEMQFYLEDQKEMALKTLMEAEKDCSAYLDNDNIRLSMAAMYNMMGELYIRSAPEISAPYYKKAIETLNQKLSIYHLQFLFNLGKATLYSGKAQESLTYSNELVDLAEEHNQTNLPHYYFLKALAYIKLKNFDQALEISYKALKNLDPSCNLNLITHEGLHTFKPIVHHVVNINLLSKMGLEFLNGFPNDTKALSTANALFQLGIMEYGKSIKASKVTNYTKRMYEDLVWGIINTKVYLKPGGLSFAELIEFSENTNEKYLWTIHKSNNDPEVFFEPELLEKEASIRTELVQLKQAAISDTSIDLNQKIFDINLELEKIDQQKRKTNSSYYDFEEAVFSYETFRSKIEPGDLILKYEFILDSLYLYSITRDEIFVSKIQQDYSLLDNIELTYNMISNPLSDVDSLKEKLELLATILLPEIDSEISNVFIKADGKLNLLPYDLLIKNGEYLIENYNIGYISALGLYENMTGHEFLSNALVISPSYNNAVNVEGLLAERGDEFNLSGALEEASVINKILKGNMLLEEDALKSKFLKIAADYDLLHFSMHSMLNDTDPELSNLVFHDGESNNKLFISELYGMKLNAHMAVLSACNTGIGEEVRGDGIVSLNRAFTFAGVPSVISSLWSAPDHATKEIMVDFYENLDAGSAKPIALRNAKMEYLNSQKNERFEHPYYWAGFVTYNDPSPTKMENKIMNFNFLIIAACLFLIGFGLFWIRNKGSRIIASKTY</sequence>
<dbReference type="AlphaFoldDB" id="A0AA37WFE5"/>
<dbReference type="Proteomes" id="UP001156666">
    <property type="component" value="Unassembled WGS sequence"/>
</dbReference>
<comment type="caution">
    <text evidence="3">The sequence shown here is derived from an EMBL/GenBank/DDBJ whole genome shotgun (WGS) entry which is preliminary data.</text>
</comment>
<reference evidence="3" key="2">
    <citation type="submission" date="2023-01" db="EMBL/GenBank/DDBJ databases">
        <title>Draft genome sequence of Portibacter lacus strain NBRC 108769.</title>
        <authorList>
            <person name="Sun Q."/>
            <person name="Mori K."/>
        </authorList>
    </citation>
    <scope>NUCLEOTIDE SEQUENCE</scope>
    <source>
        <strain evidence="3">NBRC 108769</strain>
    </source>
</reference>
<keyword evidence="1" id="KW-1133">Transmembrane helix</keyword>
<reference evidence="3" key="1">
    <citation type="journal article" date="2014" name="Int. J. Syst. Evol. Microbiol.">
        <title>Complete genome sequence of Corynebacterium casei LMG S-19264T (=DSM 44701T), isolated from a smear-ripened cheese.</title>
        <authorList>
            <consortium name="US DOE Joint Genome Institute (JGI-PGF)"/>
            <person name="Walter F."/>
            <person name="Albersmeier A."/>
            <person name="Kalinowski J."/>
            <person name="Ruckert C."/>
        </authorList>
    </citation>
    <scope>NUCLEOTIDE SEQUENCE</scope>
    <source>
        <strain evidence="3">NBRC 108769</strain>
    </source>
</reference>
<protein>
    <recommendedName>
        <fullName evidence="2">CHAT domain-containing protein</fullName>
    </recommendedName>
</protein>
<name>A0AA37WFE5_9BACT</name>
<keyword evidence="4" id="KW-1185">Reference proteome</keyword>
<proteinExistence type="predicted"/>
<feature type="transmembrane region" description="Helical" evidence="1">
    <location>
        <begin position="1006"/>
        <end position="1025"/>
    </location>
</feature>
<evidence type="ECO:0000259" key="2">
    <source>
        <dbReference type="Pfam" id="PF12770"/>
    </source>
</evidence>